<dbReference type="Gene3D" id="3.90.226.10">
    <property type="entry name" value="2-enoyl-CoA Hydratase, Chain A, domain 1"/>
    <property type="match status" value="3"/>
</dbReference>
<dbReference type="PANTHER" id="PTHR33209">
    <property type="entry name" value="PROTEASE 4"/>
    <property type="match status" value="1"/>
</dbReference>
<evidence type="ECO:0000256" key="5">
    <source>
        <dbReference type="ARBA" id="ARBA00022825"/>
    </source>
</evidence>
<keyword evidence="10" id="KW-1185">Reference proteome</keyword>
<gene>
    <name evidence="9" type="primary">sppA</name>
    <name evidence="9" type="ORF">ACFS5J_07455</name>
</gene>
<evidence type="ECO:0000313" key="9">
    <source>
        <dbReference type="EMBL" id="MFD2891841.1"/>
    </source>
</evidence>
<dbReference type="PIRSF" id="PIRSF001217">
    <property type="entry name" value="Protease_4_SppA"/>
    <property type="match status" value="1"/>
</dbReference>
<dbReference type="EMBL" id="JBHUPC010000012">
    <property type="protein sequence ID" value="MFD2891841.1"/>
    <property type="molecule type" value="Genomic_DNA"/>
</dbReference>
<evidence type="ECO:0000259" key="8">
    <source>
        <dbReference type="Pfam" id="PF01343"/>
    </source>
</evidence>
<evidence type="ECO:0000313" key="10">
    <source>
        <dbReference type="Proteomes" id="UP001597534"/>
    </source>
</evidence>
<feature type="domain" description="Peptidase S49" evidence="8">
    <location>
        <begin position="368"/>
        <end position="516"/>
    </location>
</feature>
<dbReference type="Pfam" id="PF01343">
    <property type="entry name" value="Peptidase_S49"/>
    <property type="match status" value="2"/>
</dbReference>
<accession>A0ABW5YLC3</accession>
<dbReference type="CDD" id="cd07023">
    <property type="entry name" value="S49_Sppa_N_C"/>
    <property type="match status" value="1"/>
</dbReference>
<feature type="domain" description="Peptidase S49" evidence="8">
    <location>
        <begin position="120"/>
        <end position="273"/>
    </location>
</feature>
<sequence length="588" mass="65178">MKFLGNVLATIVGIFIFCMISFFGILIIGVIAGGDGDHVKVKENAVIELDLSKVNLDYAGKVNFKEFNYFETNHNGLVDVLNAIDAAKTDDKIKGISILNNFSNLGLAQSKALRDELESFKKSGKFVVAYSNYLTQKDYYLNSVADTVYLNPVGELDFKGLASEIIYMKELQEKTGVKMEVLRHGKYKSAVEPFLAQEMSEANREQMTVLLNSMWNTIVTDISQSRKISVDSLNSIANSLGARTPELALAKNLVDRVAYEDEYHNSIKKKLNVDSKKDYNKISILDYAKNVATTAFNFDKKDIIAVIYAQGEIQGGEGDINTIGEGSIKRSLEEARNDDDVKAIVLRVNSPGGSALTSELIWREIEITKKVKPVVVSMGNYAASGGYYIACNANKIFAEPSTITGSIGVFGMLPNMTQLAQNIGINAEQVKTHENASGYSLFEPLDENFKNVTLEGIENIYTVFLKRVADGRKMTTEQVDAIAQGRVWTGTDALQNGLVDEIGGLNDAIAYAAKLGKTDSYRTENYPEYEKSFEDLIAQFTGFAMFQTKEALLKEQIGEENYQLLEQIKRANQLRGVQALMPFELKIK</sequence>
<dbReference type="NCBIfam" id="TIGR00706">
    <property type="entry name" value="SppA_dom"/>
    <property type="match status" value="1"/>
</dbReference>
<dbReference type="Proteomes" id="UP001597534">
    <property type="component" value="Unassembled WGS sequence"/>
</dbReference>
<dbReference type="NCBIfam" id="TIGR00705">
    <property type="entry name" value="SppA_67K"/>
    <property type="match status" value="1"/>
</dbReference>
<dbReference type="PANTHER" id="PTHR33209:SF1">
    <property type="entry name" value="PEPTIDASE S49 DOMAIN-CONTAINING PROTEIN"/>
    <property type="match status" value="1"/>
</dbReference>
<evidence type="ECO:0000256" key="4">
    <source>
        <dbReference type="ARBA" id="ARBA00022801"/>
    </source>
</evidence>
<protein>
    <submittedName>
        <fullName evidence="9">Signal peptide peptidase SppA</fullName>
        <ecNumber evidence="9">3.4.21.-</ecNumber>
    </submittedName>
</protein>
<dbReference type="GO" id="GO:0016787">
    <property type="term" value="F:hydrolase activity"/>
    <property type="evidence" value="ECO:0007669"/>
    <property type="project" value="UniProtKB-KW"/>
</dbReference>
<keyword evidence="7" id="KW-0812">Transmembrane</keyword>
<name>A0ABW5YLC3_9FLAO</name>
<evidence type="ECO:0000256" key="3">
    <source>
        <dbReference type="ARBA" id="ARBA00022670"/>
    </source>
</evidence>
<comment type="similarity">
    <text evidence="2">Belongs to the peptidase S49 family.</text>
</comment>
<dbReference type="InterPro" id="IPR029045">
    <property type="entry name" value="ClpP/crotonase-like_dom_sf"/>
</dbReference>
<reference evidence="10" key="1">
    <citation type="journal article" date="2019" name="Int. J. Syst. Evol. Microbiol.">
        <title>The Global Catalogue of Microorganisms (GCM) 10K type strain sequencing project: providing services to taxonomists for standard genome sequencing and annotation.</title>
        <authorList>
            <consortium name="The Broad Institute Genomics Platform"/>
            <consortium name="The Broad Institute Genome Sequencing Center for Infectious Disease"/>
            <person name="Wu L."/>
            <person name="Ma J."/>
        </authorList>
    </citation>
    <scope>NUCLEOTIDE SEQUENCE [LARGE SCALE GENOMIC DNA]</scope>
    <source>
        <strain evidence="10">KCTC 22671</strain>
    </source>
</reference>
<feature type="transmembrane region" description="Helical" evidence="7">
    <location>
        <begin position="7"/>
        <end position="32"/>
    </location>
</feature>
<dbReference type="InterPro" id="IPR047272">
    <property type="entry name" value="S49_SppA_C"/>
</dbReference>
<keyword evidence="7" id="KW-1133">Transmembrane helix</keyword>
<comment type="subcellular location">
    <subcellularLocation>
        <location evidence="1">Membrane</location>
    </subcellularLocation>
</comment>
<organism evidence="9 10">
    <name type="scientific">Flavobacterium chuncheonense</name>
    <dbReference type="NCBI Taxonomy" id="2026653"/>
    <lineage>
        <taxon>Bacteria</taxon>
        <taxon>Pseudomonadati</taxon>
        <taxon>Bacteroidota</taxon>
        <taxon>Flavobacteriia</taxon>
        <taxon>Flavobacteriales</taxon>
        <taxon>Flavobacteriaceae</taxon>
        <taxon>Flavobacterium</taxon>
    </lineage>
</organism>
<keyword evidence="6 7" id="KW-0472">Membrane</keyword>
<evidence type="ECO:0000256" key="1">
    <source>
        <dbReference type="ARBA" id="ARBA00004370"/>
    </source>
</evidence>
<dbReference type="InterPro" id="IPR004634">
    <property type="entry name" value="Pept_S49_pIV"/>
</dbReference>
<dbReference type="InterPro" id="IPR047217">
    <property type="entry name" value="S49_SppA_67K_type_N"/>
</dbReference>
<evidence type="ECO:0000256" key="7">
    <source>
        <dbReference type="SAM" id="Phobius"/>
    </source>
</evidence>
<dbReference type="EC" id="3.4.21.-" evidence="9"/>
<keyword evidence="3" id="KW-0645">Protease</keyword>
<dbReference type="CDD" id="cd07018">
    <property type="entry name" value="S49_SppA_67K_type"/>
    <property type="match status" value="1"/>
</dbReference>
<dbReference type="InterPro" id="IPR002142">
    <property type="entry name" value="Peptidase_S49"/>
</dbReference>
<evidence type="ECO:0000256" key="6">
    <source>
        <dbReference type="ARBA" id="ARBA00023136"/>
    </source>
</evidence>
<dbReference type="RefSeq" id="WP_379811446.1">
    <property type="nucleotide sequence ID" value="NZ_JBHUPC010000012.1"/>
</dbReference>
<dbReference type="InterPro" id="IPR004635">
    <property type="entry name" value="Pept_S49_SppA"/>
</dbReference>
<keyword evidence="4 9" id="KW-0378">Hydrolase</keyword>
<keyword evidence="5" id="KW-0720">Serine protease</keyword>
<evidence type="ECO:0000256" key="2">
    <source>
        <dbReference type="ARBA" id="ARBA00008683"/>
    </source>
</evidence>
<dbReference type="SUPFAM" id="SSF52096">
    <property type="entry name" value="ClpP/crotonase"/>
    <property type="match status" value="2"/>
</dbReference>
<proteinExistence type="inferred from homology"/>
<comment type="caution">
    <text evidence="9">The sequence shown here is derived from an EMBL/GenBank/DDBJ whole genome shotgun (WGS) entry which is preliminary data.</text>
</comment>